<name>A0ABM5EQ46_9SAUR</name>
<feature type="region of interest" description="Disordered" evidence="1">
    <location>
        <begin position="714"/>
        <end position="747"/>
    </location>
</feature>
<keyword evidence="2" id="KW-1185">Reference proteome</keyword>
<feature type="region of interest" description="Disordered" evidence="1">
    <location>
        <begin position="435"/>
        <end position="489"/>
    </location>
</feature>
<dbReference type="Proteomes" id="UP001652642">
    <property type="component" value="Chromosome 8"/>
</dbReference>
<dbReference type="InterPro" id="IPR027968">
    <property type="entry name" value="JHY"/>
</dbReference>
<feature type="region of interest" description="Disordered" evidence="1">
    <location>
        <begin position="109"/>
        <end position="135"/>
    </location>
</feature>
<sequence>MCYNLAYLEKGGVGGSVKFPAHFDPVCIMNGERPSSKGLLQPHVHYSFLKTASEGLSQDESESESLAQEIEYQFELQKRINKTEEMVDQSYEEEEAEESLEEDSLEEKYFSGEESDVDETHVPNGTRGGKENCINASDKKNVAGQYSELRYNPNWKNDKERTSFLGSDDSCQECAENSPTLSLDSVYSPSQFGLTYRTHPRQESARNVPPGFDVEFLNSCDPIGKVIRGAYRVRNKEEEGTACRDDSGPRTNSDSYSPHIKGYKKRSEPETDFVEKNKLTLGLAAQQKRSYLQLHSKKQKGGHQGQAHPCRKPDISGINSSHATSVAENPFSEISVQSPLETQAELRSQKDRCHNVLESDHAHASSNSYREVSDWEQESRLSLHHTFNPNLSVAPLHPSIIHSSSWGHHYPTDPNYSVHPNGKQQSMSVTFARHPLEPNPYPDFQGLPLPSASEKKKINRRKLESTSGASHLHPYRCTVSEPPSSTRHGKHQNLVECRSFSPASKVGFPPLVNKDVSSGNPRRIYVEKTSISHVSDNSRPSQPPAHRLIQADSPTTRLIQAAEEQHLKISRLAHDYLAGSQCASMLPPIMLRGESDSRLNLESCEGSPRVLNRSNSEGCLLQMEKEKEKKDKEKRQSYRTKGYMKMDVKLGGLGPDYEAVKEKSEKVKQQKEYARHIQENNMKNIANSRKPQPRLENKLGASRQKALEYAKTIPKPKLFVSRPSEPEPKDERNLARTLNGENLPPISSLESLQNRHEKEKQVVAAFKTLHIV</sequence>
<reference evidence="3" key="1">
    <citation type="submission" date="2025-08" db="UniProtKB">
        <authorList>
            <consortium name="RefSeq"/>
        </authorList>
    </citation>
    <scope>IDENTIFICATION</scope>
</reference>
<dbReference type="PANTHER" id="PTHR14726">
    <property type="entry name" value="JHY PROTEIN HOMOLOG"/>
    <property type="match status" value="1"/>
</dbReference>
<feature type="region of interest" description="Disordered" evidence="1">
    <location>
        <begin position="293"/>
        <end position="325"/>
    </location>
</feature>
<accession>A0ABM5EQ46</accession>
<feature type="compositionally biased region" description="Basic and acidic residues" evidence="1">
    <location>
        <begin position="453"/>
        <end position="464"/>
    </location>
</feature>
<gene>
    <name evidence="3" type="primary">JHY</name>
</gene>
<organism evidence="2 3">
    <name type="scientific">Pogona vitticeps</name>
    <name type="common">central bearded dragon</name>
    <dbReference type="NCBI Taxonomy" id="103695"/>
    <lineage>
        <taxon>Eukaryota</taxon>
        <taxon>Metazoa</taxon>
        <taxon>Chordata</taxon>
        <taxon>Craniata</taxon>
        <taxon>Vertebrata</taxon>
        <taxon>Euteleostomi</taxon>
        <taxon>Lepidosauria</taxon>
        <taxon>Squamata</taxon>
        <taxon>Bifurcata</taxon>
        <taxon>Unidentata</taxon>
        <taxon>Episquamata</taxon>
        <taxon>Toxicofera</taxon>
        <taxon>Iguania</taxon>
        <taxon>Acrodonta</taxon>
        <taxon>Agamidae</taxon>
        <taxon>Amphibolurinae</taxon>
        <taxon>Pogona</taxon>
    </lineage>
</organism>
<evidence type="ECO:0000313" key="3">
    <source>
        <dbReference type="RefSeq" id="XP_072835283.1"/>
    </source>
</evidence>
<evidence type="ECO:0000256" key="1">
    <source>
        <dbReference type="SAM" id="MobiDB-lite"/>
    </source>
</evidence>
<feature type="compositionally biased region" description="Basic and acidic residues" evidence="1">
    <location>
        <begin position="234"/>
        <end position="248"/>
    </location>
</feature>
<protein>
    <submittedName>
        <fullName evidence="3">Jhy protein homolog isoform X1</fullName>
    </submittedName>
</protein>
<dbReference type="GeneID" id="110078370"/>
<feature type="region of interest" description="Disordered" evidence="1">
    <location>
        <begin position="153"/>
        <end position="182"/>
    </location>
</feature>
<evidence type="ECO:0000313" key="2">
    <source>
        <dbReference type="Proteomes" id="UP001652642"/>
    </source>
</evidence>
<dbReference type="RefSeq" id="XP_072835283.1">
    <property type="nucleotide sequence ID" value="XM_072979182.1"/>
</dbReference>
<feature type="region of interest" description="Disordered" evidence="1">
    <location>
        <begin position="234"/>
        <end position="271"/>
    </location>
</feature>
<proteinExistence type="predicted"/>
<dbReference type="Pfam" id="PF15261">
    <property type="entry name" value="JHY"/>
    <property type="match status" value="1"/>
</dbReference>
<dbReference type="PANTHER" id="PTHR14726:SF1">
    <property type="entry name" value="JHY PROTEIN HOMOLOG"/>
    <property type="match status" value="1"/>
</dbReference>
<feature type="compositionally biased region" description="Basic and acidic residues" evidence="1">
    <location>
        <begin position="724"/>
        <end position="734"/>
    </location>
</feature>